<comment type="similarity">
    <text evidence="2">Belongs to the SusD family.</text>
</comment>
<keyword evidence="10" id="KW-1185">Reference proteome</keyword>
<keyword evidence="5" id="KW-0998">Cell outer membrane</keyword>
<dbReference type="Pfam" id="PF14322">
    <property type="entry name" value="SusD-like_3"/>
    <property type="match status" value="1"/>
</dbReference>
<dbReference type="InterPro" id="IPR011990">
    <property type="entry name" value="TPR-like_helical_dom_sf"/>
</dbReference>
<feature type="chain" id="PRO_5018083228" evidence="6">
    <location>
        <begin position="23"/>
        <end position="501"/>
    </location>
</feature>
<dbReference type="EMBL" id="RPFJ01000006">
    <property type="protein sequence ID" value="RPD98879.1"/>
    <property type="molecule type" value="Genomic_DNA"/>
</dbReference>
<feature type="domain" description="SusD-like N-terminal" evidence="8">
    <location>
        <begin position="77"/>
        <end position="237"/>
    </location>
</feature>
<evidence type="ECO:0000259" key="7">
    <source>
        <dbReference type="Pfam" id="PF07980"/>
    </source>
</evidence>
<dbReference type="InterPro" id="IPR012944">
    <property type="entry name" value="SusD_RagB_dom"/>
</dbReference>
<evidence type="ECO:0000256" key="2">
    <source>
        <dbReference type="ARBA" id="ARBA00006275"/>
    </source>
</evidence>
<name>A0A3N4P556_9FLAO</name>
<dbReference type="InterPro" id="IPR033985">
    <property type="entry name" value="SusD-like_N"/>
</dbReference>
<feature type="signal peptide" evidence="6">
    <location>
        <begin position="1"/>
        <end position="22"/>
    </location>
</feature>
<dbReference type="GO" id="GO:0009279">
    <property type="term" value="C:cell outer membrane"/>
    <property type="evidence" value="ECO:0007669"/>
    <property type="project" value="UniProtKB-SubCell"/>
</dbReference>
<gene>
    <name evidence="9" type="ORF">EGM88_06500</name>
</gene>
<dbReference type="OrthoDB" id="630434at2"/>
<evidence type="ECO:0000256" key="6">
    <source>
        <dbReference type="SAM" id="SignalP"/>
    </source>
</evidence>
<protein>
    <submittedName>
        <fullName evidence="9">RagB/SusD family nutrient uptake outer membrane protein</fullName>
    </submittedName>
</protein>
<proteinExistence type="inferred from homology"/>
<evidence type="ECO:0000256" key="5">
    <source>
        <dbReference type="ARBA" id="ARBA00023237"/>
    </source>
</evidence>
<evidence type="ECO:0000313" key="10">
    <source>
        <dbReference type="Proteomes" id="UP000270856"/>
    </source>
</evidence>
<dbReference type="SUPFAM" id="SSF48452">
    <property type="entry name" value="TPR-like"/>
    <property type="match status" value="1"/>
</dbReference>
<evidence type="ECO:0000256" key="1">
    <source>
        <dbReference type="ARBA" id="ARBA00004442"/>
    </source>
</evidence>
<keyword evidence="3 6" id="KW-0732">Signal</keyword>
<dbReference type="CDD" id="cd08977">
    <property type="entry name" value="SusD"/>
    <property type="match status" value="1"/>
</dbReference>
<feature type="domain" description="RagB/SusD" evidence="7">
    <location>
        <begin position="345"/>
        <end position="499"/>
    </location>
</feature>
<dbReference type="AlphaFoldDB" id="A0A3N4P556"/>
<accession>A0A3N4P556</accession>
<organism evidence="9 10">
    <name type="scientific">Aureibaculum marinum</name>
    <dbReference type="NCBI Taxonomy" id="2487930"/>
    <lineage>
        <taxon>Bacteria</taxon>
        <taxon>Pseudomonadati</taxon>
        <taxon>Bacteroidota</taxon>
        <taxon>Flavobacteriia</taxon>
        <taxon>Flavobacteriales</taxon>
        <taxon>Flavobacteriaceae</taxon>
        <taxon>Aureibaculum</taxon>
    </lineage>
</organism>
<dbReference type="Gene3D" id="1.25.40.390">
    <property type="match status" value="1"/>
</dbReference>
<dbReference type="Proteomes" id="UP000270856">
    <property type="component" value="Unassembled WGS sequence"/>
</dbReference>
<dbReference type="PROSITE" id="PS51257">
    <property type="entry name" value="PROKAR_LIPOPROTEIN"/>
    <property type="match status" value="1"/>
</dbReference>
<dbReference type="Pfam" id="PF07980">
    <property type="entry name" value="SusD_RagB"/>
    <property type="match status" value="1"/>
</dbReference>
<sequence>MKKMKKIFIIFIGILATNVLFTACDKDFLETSPTDQIGADVVTATTDNAMAALNGIHRALYIRYGSQGRGGAGHFNMHMSEMGEDHVFNSSTWTTALRWILTDSPTNSYNTAHWAMFYEWIANANILIAGIDDAVGEQDDKDNIKGQALLYRAYCHFMLVQTWAGRYVKGQNNDQLGVPLKTEPSTEPIARSTVEEVYTQINKDIDDAIVLLEGKSRPNKSHLNQSIAKGLKARVALVQGNWDIAAQYAVEARDGYDLMDQETYKKGFSTSLDQNSEFMWASHIVEDQTNYFGNLGAYISRNYSSSSIRANPRSINKPLYDMIPETDVRKILWSEDGEHADLPDGYEISSNHSRYPYTNQKFLAESTSVSLMDVPMMRAAEMYLIEAEALARDGQDGLAAQVLFDLVSTRDDNYVLSTNTGQDLIDEIMIQRRIELWGEGFRWLDLKRLALPLNREEPGSNHTSSRVGGVLRVEPDDNRWVWLIPQDEMDANPLMEQNPSN</sequence>
<reference evidence="9 10" key="1">
    <citation type="submission" date="2018-11" db="EMBL/GenBank/DDBJ databases">
        <title>Aureibaculum marinum gen. nov., sp. nov., a member of the family Flavobacteriaceae isolated from the Bohai Sea.</title>
        <authorList>
            <person name="Ji X."/>
        </authorList>
    </citation>
    <scope>NUCLEOTIDE SEQUENCE [LARGE SCALE GENOMIC DNA]</scope>
    <source>
        <strain evidence="9 10">BH-SD17</strain>
    </source>
</reference>
<evidence type="ECO:0000259" key="8">
    <source>
        <dbReference type="Pfam" id="PF14322"/>
    </source>
</evidence>
<evidence type="ECO:0000313" key="9">
    <source>
        <dbReference type="EMBL" id="RPD98879.1"/>
    </source>
</evidence>
<evidence type="ECO:0000256" key="3">
    <source>
        <dbReference type="ARBA" id="ARBA00022729"/>
    </source>
</evidence>
<keyword evidence="4" id="KW-0472">Membrane</keyword>
<evidence type="ECO:0000256" key="4">
    <source>
        <dbReference type="ARBA" id="ARBA00023136"/>
    </source>
</evidence>
<comment type="subcellular location">
    <subcellularLocation>
        <location evidence="1">Cell outer membrane</location>
    </subcellularLocation>
</comment>
<comment type="caution">
    <text evidence="9">The sequence shown here is derived from an EMBL/GenBank/DDBJ whole genome shotgun (WGS) entry which is preliminary data.</text>
</comment>